<evidence type="ECO:0000313" key="8">
    <source>
        <dbReference type="EMBL" id="OGK50632.1"/>
    </source>
</evidence>
<name>A0A1F7J4U2_9BACT</name>
<gene>
    <name evidence="8" type="ORF">A3B50_02520</name>
</gene>
<evidence type="ECO:0000256" key="3">
    <source>
        <dbReference type="ARBA" id="ARBA00022692"/>
    </source>
</evidence>
<sequence>MLPEQSQKKFSKIKRVHIFFLLTFFLTSIILYCIFFALQITKVELSSSQEGPKVLGIENYYHKSLFLLQEGEVQRTLLENNPMVKKVQVEKKYPDTLKIQIETDKSVSLLAVDQGYFALSPRGRILLKTKSKQSNVPIINYYQKLHYSAFQTGDVLDLKDILTALHFLKKTQELGLKILSIDINGFNMIRLQLENKMIFFTTEKSTAEQDYELETLIRQFKIEGRDFKMLDFRFDKPIITLQ</sequence>
<feature type="domain" description="POTRA" evidence="7">
    <location>
        <begin position="53"/>
        <end position="102"/>
    </location>
</feature>
<reference evidence="8 9" key="1">
    <citation type="journal article" date="2016" name="Nat. Commun.">
        <title>Thousands of microbial genomes shed light on interconnected biogeochemical processes in an aquifer system.</title>
        <authorList>
            <person name="Anantharaman K."/>
            <person name="Brown C.T."/>
            <person name="Hug L.A."/>
            <person name="Sharon I."/>
            <person name="Castelle C.J."/>
            <person name="Probst A.J."/>
            <person name="Thomas B.C."/>
            <person name="Singh A."/>
            <person name="Wilkins M.J."/>
            <person name="Karaoz U."/>
            <person name="Brodie E.L."/>
            <person name="Williams K.H."/>
            <person name="Hubbard S.S."/>
            <person name="Banfield J.F."/>
        </authorList>
    </citation>
    <scope>NUCLEOTIDE SEQUENCE [LARGE SCALE GENOMIC DNA]</scope>
</reference>
<accession>A0A1F7J4U2</accession>
<proteinExistence type="predicted"/>
<organism evidence="8 9">
    <name type="scientific">Candidatus Roizmanbacteria bacterium RIFCSPLOWO2_01_FULL_40_42</name>
    <dbReference type="NCBI Taxonomy" id="1802066"/>
    <lineage>
        <taxon>Bacteria</taxon>
        <taxon>Candidatus Roizmaniibacteriota</taxon>
    </lineage>
</organism>
<keyword evidence="2" id="KW-0132">Cell division</keyword>
<keyword evidence="6" id="KW-0472">Membrane</keyword>
<dbReference type="Proteomes" id="UP000178558">
    <property type="component" value="Unassembled WGS sequence"/>
</dbReference>
<dbReference type="EMBL" id="MGAQ01000015">
    <property type="protein sequence ID" value="OGK50632.1"/>
    <property type="molecule type" value="Genomic_DNA"/>
</dbReference>
<keyword evidence="5" id="KW-0131">Cell cycle</keyword>
<keyword evidence="1" id="KW-1003">Cell membrane</keyword>
<feature type="transmembrane region" description="Helical" evidence="6">
    <location>
        <begin position="16"/>
        <end position="38"/>
    </location>
</feature>
<evidence type="ECO:0000256" key="4">
    <source>
        <dbReference type="ARBA" id="ARBA00022989"/>
    </source>
</evidence>
<evidence type="ECO:0000256" key="2">
    <source>
        <dbReference type="ARBA" id="ARBA00022618"/>
    </source>
</evidence>
<keyword evidence="3 6" id="KW-0812">Transmembrane</keyword>
<evidence type="ECO:0000256" key="6">
    <source>
        <dbReference type="SAM" id="Phobius"/>
    </source>
</evidence>
<keyword evidence="4 6" id="KW-1133">Transmembrane helix</keyword>
<comment type="caution">
    <text evidence="8">The sequence shown here is derived from an EMBL/GenBank/DDBJ whole genome shotgun (WGS) entry which is preliminary data.</text>
</comment>
<dbReference type="InterPro" id="IPR013685">
    <property type="entry name" value="POTRA_FtsQ_type"/>
</dbReference>
<dbReference type="AlphaFoldDB" id="A0A1F7J4U2"/>
<protein>
    <recommendedName>
        <fullName evidence="7">POTRA domain-containing protein</fullName>
    </recommendedName>
</protein>
<evidence type="ECO:0000256" key="1">
    <source>
        <dbReference type="ARBA" id="ARBA00022475"/>
    </source>
</evidence>
<dbReference type="Gene3D" id="3.10.20.310">
    <property type="entry name" value="membrane protein fhac"/>
    <property type="match status" value="1"/>
</dbReference>
<evidence type="ECO:0000259" key="7">
    <source>
        <dbReference type="Pfam" id="PF08478"/>
    </source>
</evidence>
<evidence type="ECO:0000256" key="5">
    <source>
        <dbReference type="ARBA" id="ARBA00023306"/>
    </source>
</evidence>
<evidence type="ECO:0000313" key="9">
    <source>
        <dbReference type="Proteomes" id="UP000178558"/>
    </source>
</evidence>
<dbReference type="Pfam" id="PF08478">
    <property type="entry name" value="POTRA_1"/>
    <property type="match status" value="1"/>
</dbReference>